<dbReference type="PIRSF" id="PIRSF000525">
    <property type="entry name" value="SerC"/>
    <property type="match status" value="1"/>
</dbReference>
<name>A0A2T2YD29_9BACT</name>
<keyword evidence="9" id="KW-0663">Pyridoxal phosphate</keyword>
<keyword evidence="17" id="KW-1185">Reference proteome</keyword>
<dbReference type="PANTHER" id="PTHR21152:SF40">
    <property type="entry name" value="ALANINE--GLYOXYLATE AMINOTRANSFERASE"/>
    <property type="match status" value="1"/>
</dbReference>
<dbReference type="InterPro" id="IPR000192">
    <property type="entry name" value="Aminotrans_V_dom"/>
</dbReference>
<dbReference type="AlphaFoldDB" id="A0A2T2YD29"/>
<evidence type="ECO:0000256" key="14">
    <source>
        <dbReference type="ARBA" id="ARBA00049007"/>
    </source>
</evidence>
<protein>
    <recommendedName>
        <fullName evidence="4">phosphoserine transaminase</fullName>
        <ecNumber evidence="4">2.6.1.52</ecNumber>
    </recommendedName>
    <alternativeName>
        <fullName evidence="12">Phosphohydroxythreonine aminotransferase</fullName>
    </alternativeName>
</protein>
<dbReference type="SUPFAM" id="SSF53383">
    <property type="entry name" value="PLP-dependent transferases"/>
    <property type="match status" value="1"/>
</dbReference>
<proteinExistence type="inferred from homology"/>
<dbReference type="InterPro" id="IPR022278">
    <property type="entry name" value="Pser_aminoTfrase"/>
</dbReference>
<dbReference type="GO" id="GO:0019265">
    <property type="term" value="P:glycine biosynthetic process, by transamination of glyoxylate"/>
    <property type="evidence" value="ECO:0007669"/>
    <property type="project" value="TreeGrafter"/>
</dbReference>
<sequence length="359" mass="41216">MPLTPLNFYPGPSKVYDQVKDYLTLAFDEGILGIQHRSEKFVEISKNTVTLLKKKLNIPQDYYVFFTSSATECWEILIQSLVKRWSYHVYNGAFGQKWLEYARKLRPDSTGVAFDLNAEINVNDLPIPAQTELICITQNETSNGTQIKESTILNLFNRFPDPLIAVDATSSMAGINLKYIKADIWYASVQKCFGLPAGMAVLVCSPRTIFRAKQINERNHYNSLVPMYEKMLNYQTTHTPNVLNIYLLHKVLEQRPLIKVIDKELTMRAQQLYDFFQEQISEGIALLVENPDVRSHTVLALKSDPKMIEDIKKNAARHNITVGNGYGTWAKNTFRIANFPAIADEEYETLKEFFLKYYA</sequence>
<evidence type="ECO:0000256" key="8">
    <source>
        <dbReference type="ARBA" id="ARBA00022679"/>
    </source>
</evidence>
<dbReference type="RefSeq" id="WP_106927884.1">
    <property type="nucleotide sequence ID" value="NZ_PYFT01000001.1"/>
</dbReference>
<dbReference type="UniPathway" id="UPA00135">
    <property type="reaction ID" value="UER00197"/>
</dbReference>
<dbReference type="Gene3D" id="3.40.640.10">
    <property type="entry name" value="Type I PLP-dependent aspartate aminotransferase-like (Major domain)"/>
    <property type="match status" value="1"/>
</dbReference>
<evidence type="ECO:0000259" key="15">
    <source>
        <dbReference type="Pfam" id="PF00266"/>
    </source>
</evidence>
<evidence type="ECO:0000256" key="7">
    <source>
        <dbReference type="ARBA" id="ARBA00022605"/>
    </source>
</evidence>
<dbReference type="OrthoDB" id="975012at2"/>
<dbReference type="GO" id="GO:0008615">
    <property type="term" value="P:pyridoxine biosynthetic process"/>
    <property type="evidence" value="ECO:0007669"/>
    <property type="project" value="UniProtKB-KW"/>
</dbReference>
<dbReference type="GO" id="GO:0006564">
    <property type="term" value="P:L-serine biosynthetic process"/>
    <property type="evidence" value="ECO:0007669"/>
    <property type="project" value="UniProtKB-KW"/>
</dbReference>
<dbReference type="Pfam" id="PF00266">
    <property type="entry name" value="Aminotran_5"/>
    <property type="match status" value="1"/>
</dbReference>
<keyword evidence="5" id="KW-0963">Cytoplasm</keyword>
<evidence type="ECO:0000256" key="5">
    <source>
        <dbReference type="ARBA" id="ARBA00022490"/>
    </source>
</evidence>
<dbReference type="InterPro" id="IPR015421">
    <property type="entry name" value="PyrdxlP-dep_Trfase_major"/>
</dbReference>
<comment type="catalytic activity">
    <reaction evidence="13">
        <text>4-(phosphooxy)-L-threonine + 2-oxoglutarate = (R)-3-hydroxy-2-oxo-4-phosphooxybutanoate + L-glutamate</text>
        <dbReference type="Rhea" id="RHEA:16573"/>
        <dbReference type="ChEBI" id="CHEBI:16810"/>
        <dbReference type="ChEBI" id="CHEBI:29985"/>
        <dbReference type="ChEBI" id="CHEBI:58452"/>
        <dbReference type="ChEBI" id="CHEBI:58538"/>
        <dbReference type="EC" id="2.6.1.52"/>
    </reaction>
</comment>
<evidence type="ECO:0000256" key="13">
    <source>
        <dbReference type="ARBA" id="ARBA00047630"/>
    </source>
</evidence>
<keyword evidence="11" id="KW-0718">Serine biosynthesis</keyword>
<dbReference type="PANTHER" id="PTHR21152">
    <property type="entry name" value="AMINOTRANSFERASE CLASS V"/>
    <property type="match status" value="1"/>
</dbReference>
<evidence type="ECO:0000313" key="16">
    <source>
        <dbReference type="EMBL" id="PSR53348.1"/>
    </source>
</evidence>
<reference evidence="16 17" key="1">
    <citation type="submission" date="2018-03" db="EMBL/GenBank/DDBJ databases">
        <title>Adhaeribacter sp. HMF7605 Genome sequencing and assembly.</title>
        <authorList>
            <person name="Kang H."/>
            <person name="Kang J."/>
            <person name="Cha I."/>
            <person name="Kim H."/>
            <person name="Joh K."/>
        </authorList>
    </citation>
    <scope>NUCLEOTIDE SEQUENCE [LARGE SCALE GENOMIC DNA]</scope>
    <source>
        <strain evidence="16 17">HMF7605</strain>
    </source>
</reference>
<organism evidence="16 17">
    <name type="scientific">Adhaeribacter arboris</name>
    <dbReference type="NCBI Taxonomy" id="2072846"/>
    <lineage>
        <taxon>Bacteria</taxon>
        <taxon>Pseudomonadati</taxon>
        <taxon>Bacteroidota</taxon>
        <taxon>Cytophagia</taxon>
        <taxon>Cytophagales</taxon>
        <taxon>Hymenobacteraceae</taxon>
        <taxon>Adhaeribacter</taxon>
    </lineage>
</organism>
<accession>A0A2T2YD29</accession>
<keyword evidence="10" id="KW-0664">Pyridoxine biosynthesis</keyword>
<evidence type="ECO:0000256" key="1">
    <source>
        <dbReference type="ARBA" id="ARBA00001933"/>
    </source>
</evidence>
<keyword evidence="6 16" id="KW-0032">Aminotransferase</keyword>
<evidence type="ECO:0000256" key="4">
    <source>
        <dbReference type="ARBA" id="ARBA00013030"/>
    </source>
</evidence>
<comment type="caution">
    <text evidence="16">The sequence shown here is derived from an EMBL/GenBank/DDBJ whole genome shotgun (WGS) entry which is preliminary data.</text>
</comment>
<comment type="catalytic activity">
    <reaction evidence="14">
        <text>O-phospho-L-serine + 2-oxoglutarate = 3-phosphooxypyruvate + L-glutamate</text>
        <dbReference type="Rhea" id="RHEA:14329"/>
        <dbReference type="ChEBI" id="CHEBI:16810"/>
        <dbReference type="ChEBI" id="CHEBI:18110"/>
        <dbReference type="ChEBI" id="CHEBI:29985"/>
        <dbReference type="ChEBI" id="CHEBI:57524"/>
        <dbReference type="EC" id="2.6.1.52"/>
    </reaction>
</comment>
<dbReference type="InterPro" id="IPR015424">
    <property type="entry name" value="PyrdxlP-dep_Trfase"/>
</dbReference>
<evidence type="ECO:0000256" key="2">
    <source>
        <dbReference type="ARBA" id="ARBA00005099"/>
    </source>
</evidence>
<evidence type="ECO:0000256" key="10">
    <source>
        <dbReference type="ARBA" id="ARBA00023096"/>
    </source>
</evidence>
<dbReference type="Gene3D" id="3.90.1150.10">
    <property type="entry name" value="Aspartate Aminotransferase, domain 1"/>
    <property type="match status" value="1"/>
</dbReference>
<dbReference type="GO" id="GO:0008453">
    <property type="term" value="F:alanine-glyoxylate transaminase activity"/>
    <property type="evidence" value="ECO:0007669"/>
    <property type="project" value="TreeGrafter"/>
</dbReference>
<evidence type="ECO:0000256" key="12">
    <source>
        <dbReference type="ARBA" id="ARBA00031421"/>
    </source>
</evidence>
<evidence type="ECO:0000313" key="17">
    <source>
        <dbReference type="Proteomes" id="UP000240357"/>
    </source>
</evidence>
<evidence type="ECO:0000256" key="11">
    <source>
        <dbReference type="ARBA" id="ARBA00023299"/>
    </source>
</evidence>
<dbReference type="InterPro" id="IPR015422">
    <property type="entry name" value="PyrdxlP-dep_Trfase_small"/>
</dbReference>
<gene>
    <name evidence="16" type="ORF">AHMF7605_07305</name>
</gene>
<dbReference type="GO" id="GO:0004760">
    <property type="term" value="F:L-serine-pyruvate transaminase activity"/>
    <property type="evidence" value="ECO:0007669"/>
    <property type="project" value="TreeGrafter"/>
</dbReference>
<comment type="pathway">
    <text evidence="2">Amino-acid biosynthesis; L-serine biosynthesis; L-serine from 3-phospho-D-glycerate: step 2/3.</text>
</comment>
<keyword evidence="8 16" id="KW-0808">Transferase</keyword>
<comment type="similarity">
    <text evidence="3">Belongs to the class-V pyridoxal-phosphate-dependent aminotransferase family. SerC subfamily.</text>
</comment>
<dbReference type="EC" id="2.6.1.52" evidence="4"/>
<evidence type="ECO:0000256" key="9">
    <source>
        <dbReference type="ARBA" id="ARBA00022898"/>
    </source>
</evidence>
<evidence type="ECO:0000256" key="3">
    <source>
        <dbReference type="ARBA" id="ARBA00006904"/>
    </source>
</evidence>
<feature type="domain" description="Aminotransferase class V" evidence="15">
    <location>
        <begin position="12"/>
        <end position="325"/>
    </location>
</feature>
<dbReference type="Proteomes" id="UP000240357">
    <property type="component" value="Unassembled WGS sequence"/>
</dbReference>
<keyword evidence="7" id="KW-0028">Amino-acid biosynthesis</keyword>
<evidence type="ECO:0000256" key="6">
    <source>
        <dbReference type="ARBA" id="ARBA00022576"/>
    </source>
</evidence>
<dbReference type="EMBL" id="PYFT01000001">
    <property type="protein sequence ID" value="PSR53348.1"/>
    <property type="molecule type" value="Genomic_DNA"/>
</dbReference>
<comment type="cofactor">
    <cofactor evidence="1">
        <name>pyridoxal 5'-phosphate</name>
        <dbReference type="ChEBI" id="CHEBI:597326"/>
    </cofactor>
</comment>
<dbReference type="GO" id="GO:0004648">
    <property type="term" value="F:O-phospho-L-serine:2-oxoglutarate aminotransferase activity"/>
    <property type="evidence" value="ECO:0007669"/>
    <property type="project" value="UniProtKB-EC"/>
</dbReference>